<gene>
    <name evidence="2" type="ORF">LX32DRAFT_655133</name>
</gene>
<dbReference type="AlphaFoldDB" id="A0AAD9HD31"/>
<evidence type="ECO:0000313" key="2">
    <source>
        <dbReference type="EMBL" id="KAK2025869.1"/>
    </source>
</evidence>
<evidence type="ECO:0000256" key="1">
    <source>
        <dbReference type="SAM" id="MobiDB-lite"/>
    </source>
</evidence>
<dbReference type="Proteomes" id="UP001232148">
    <property type="component" value="Unassembled WGS sequence"/>
</dbReference>
<comment type="caution">
    <text evidence="2">The sequence shown here is derived from an EMBL/GenBank/DDBJ whole genome shotgun (WGS) entry which is preliminary data.</text>
</comment>
<evidence type="ECO:0000313" key="3">
    <source>
        <dbReference type="Proteomes" id="UP001232148"/>
    </source>
</evidence>
<name>A0AAD9HD31_9PEZI</name>
<protein>
    <submittedName>
        <fullName evidence="2">Uncharacterized protein</fullName>
    </submittedName>
</protein>
<organism evidence="2 3">
    <name type="scientific">Colletotrichum zoysiae</name>
    <dbReference type="NCBI Taxonomy" id="1216348"/>
    <lineage>
        <taxon>Eukaryota</taxon>
        <taxon>Fungi</taxon>
        <taxon>Dikarya</taxon>
        <taxon>Ascomycota</taxon>
        <taxon>Pezizomycotina</taxon>
        <taxon>Sordariomycetes</taxon>
        <taxon>Hypocreomycetidae</taxon>
        <taxon>Glomerellales</taxon>
        <taxon>Glomerellaceae</taxon>
        <taxon>Colletotrichum</taxon>
        <taxon>Colletotrichum graminicola species complex</taxon>
    </lineage>
</organism>
<feature type="compositionally biased region" description="Polar residues" evidence="1">
    <location>
        <begin position="120"/>
        <end position="130"/>
    </location>
</feature>
<accession>A0AAD9HD31</accession>
<dbReference type="EMBL" id="MU842927">
    <property type="protein sequence ID" value="KAK2025869.1"/>
    <property type="molecule type" value="Genomic_DNA"/>
</dbReference>
<reference evidence="2" key="1">
    <citation type="submission" date="2021-06" db="EMBL/GenBank/DDBJ databases">
        <title>Comparative genomics, transcriptomics and evolutionary studies reveal genomic signatures of adaptation to plant cell wall in hemibiotrophic fungi.</title>
        <authorList>
            <consortium name="DOE Joint Genome Institute"/>
            <person name="Baroncelli R."/>
            <person name="Diaz J.F."/>
            <person name="Benocci T."/>
            <person name="Peng M."/>
            <person name="Battaglia E."/>
            <person name="Haridas S."/>
            <person name="Andreopoulos W."/>
            <person name="Labutti K."/>
            <person name="Pangilinan J."/>
            <person name="Floch G.L."/>
            <person name="Makela M.R."/>
            <person name="Henrissat B."/>
            <person name="Grigoriev I.V."/>
            <person name="Crouch J.A."/>
            <person name="De Vries R.P."/>
            <person name="Sukno S.A."/>
            <person name="Thon M.R."/>
        </authorList>
    </citation>
    <scope>NUCLEOTIDE SEQUENCE</scope>
    <source>
        <strain evidence="2">MAFF235873</strain>
    </source>
</reference>
<sequence>MATEYKRIGVTVVVIYVPPSQLANIPNGPPSPAPDFALVLGLERCRVACGPEPSVRIIGTPNCTMPENVSRKKADTNSQDDSLPSSLPQHILSNSNVANEPSSDQHQITTHHQWPAAATGRQQTHHSASALSPMPLNNYPLCKHEFNRVLFNLLPVMIEVRVRPKEVIIGEDDENTGLIGQE</sequence>
<keyword evidence="3" id="KW-1185">Reference proteome</keyword>
<feature type="compositionally biased region" description="Polar residues" evidence="1">
    <location>
        <begin position="76"/>
        <end position="112"/>
    </location>
</feature>
<proteinExistence type="predicted"/>
<feature type="region of interest" description="Disordered" evidence="1">
    <location>
        <begin position="63"/>
        <end position="131"/>
    </location>
</feature>